<feature type="region of interest" description="Disordered" evidence="1">
    <location>
        <begin position="30"/>
        <end position="74"/>
    </location>
</feature>
<keyword evidence="5" id="KW-1185">Reference proteome</keyword>
<keyword evidence="2" id="KW-0472">Membrane</keyword>
<feature type="transmembrane region" description="Helical" evidence="2">
    <location>
        <begin position="71"/>
        <end position="90"/>
    </location>
</feature>
<sequence length="91" mass="9186">MKSFTTANLLLIIASAALAVPHMRFVEDVDADEGSGLNPVQTTTEEPKTNAPTTSPTSTTLSTTSPTTTTSGAPAGVTLAGALLAMLALLL</sequence>
<evidence type="ECO:0000256" key="1">
    <source>
        <dbReference type="SAM" id="MobiDB-lite"/>
    </source>
</evidence>
<keyword evidence="2" id="KW-0812">Transmembrane</keyword>
<dbReference type="EnsemblMetazoa" id="PPA38380.1">
    <property type="protein sequence ID" value="PPA38380.1"/>
    <property type="gene ID" value="WBGene00276749"/>
</dbReference>
<keyword evidence="3" id="KW-0732">Signal</keyword>
<name>A0A2A6CFN2_PRIPA</name>
<organism evidence="4 5">
    <name type="scientific">Pristionchus pacificus</name>
    <name type="common">Parasitic nematode worm</name>
    <dbReference type="NCBI Taxonomy" id="54126"/>
    <lineage>
        <taxon>Eukaryota</taxon>
        <taxon>Metazoa</taxon>
        <taxon>Ecdysozoa</taxon>
        <taxon>Nematoda</taxon>
        <taxon>Chromadorea</taxon>
        <taxon>Rhabditida</taxon>
        <taxon>Rhabditina</taxon>
        <taxon>Diplogasteromorpha</taxon>
        <taxon>Diplogasteroidea</taxon>
        <taxon>Neodiplogasteridae</taxon>
        <taxon>Pristionchus</taxon>
    </lineage>
</organism>
<evidence type="ECO:0000313" key="5">
    <source>
        <dbReference type="Proteomes" id="UP000005239"/>
    </source>
</evidence>
<accession>A0A2A6CFN2</accession>
<evidence type="ECO:0000313" key="4">
    <source>
        <dbReference type="EnsemblMetazoa" id="PPA38380.1"/>
    </source>
</evidence>
<reference evidence="4" key="2">
    <citation type="submission" date="2022-06" db="UniProtKB">
        <authorList>
            <consortium name="EnsemblMetazoa"/>
        </authorList>
    </citation>
    <scope>IDENTIFICATION</scope>
    <source>
        <strain evidence="4">PS312</strain>
    </source>
</reference>
<evidence type="ECO:0000256" key="2">
    <source>
        <dbReference type="SAM" id="Phobius"/>
    </source>
</evidence>
<reference evidence="5" key="1">
    <citation type="journal article" date="2008" name="Nat. Genet.">
        <title>The Pristionchus pacificus genome provides a unique perspective on nematode lifestyle and parasitism.</title>
        <authorList>
            <person name="Dieterich C."/>
            <person name="Clifton S.W."/>
            <person name="Schuster L.N."/>
            <person name="Chinwalla A."/>
            <person name="Delehaunty K."/>
            <person name="Dinkelacker I."/>
            <person name="Fulton L."/>
            <person name="Fulton R."/>
            <person name="Godfrey J."/>
            <person name="Minx P."/>
            <person name="Mitreva M."/>
            <person name="Roeseler W."/>
            <person name="Tian H."/>
            <person name="Witte H."/>
            <person name="Yang S.P."/>
            <person name="Wilson R.K."/>
            <person name="Sommer R.J."/>
        </authorList>
    </citation>
    <scope>NUCLEOTIDE SEQUENCE [LARGE SCALE GENOMIC DNA]</scope>
    <source>
        <strain evidence="5">PS312</strain>
    </source>
</reference>
<feature type="compositionally biased region" description="Low complexity" evidence="1">
    <location>
        <begin position="52"/>
        <end position="74"/>
    </location>
</feature>
<feature type="signal peptide" evidence="3">
    <location>
        <begin position="1"/>
        <end position="19"/>
    </location>
</feature>
<dbReference type="Proteomes" id="UP000005239">
    <property type="component" value="Unassembled WGS sequence"/>
</dbReference>
<evidence type="ECO:0000256" key="3">
    <source>
        <dbReference type="SAM" id="SignalP"/>
    </source>
</evidence>
<proteinExistence type="predicted"/>
<keyword evidence="2" id="KW-1133">Transmembrane helix</keyword>
<dbReference type="AlphaFoldDB" id="A0A2A6CFN2"/>
<accession>A0A8R1YWV5</accession>
<protein>
    <submittedName>
        <fullName evidence="4">Uncharacterized protein</fullName>
    </submittedName>
</protein>
<feature type="chain" id="PRO_5043758428" evidence="3">
    <location>
        <begin position="20"/>
        <end position="91"/>
    </location>
</feature>
<gene>
    <name evidence="4" type="primary">WBGene00276749</name>
</gene>